<comment type="caution">
    <text evidence="14">The sequence shown here is derived from an EMBL/GenBank/DDBJ whole genome shotgun (WGS) entry which is preliminary data.</text>
</comment>
<proteinExistence type="inferred from homology"/>
<keyword evidence="8 12" id="KW-1133">Transmembrane helix</keyword>
<reference evidence="14 15" key="1">
    <citation type="submission" date="2023-06" db="EMBL/GenBank/DDBJ databases">
        <title>Roseiconus lacunae JC819 isolated from Gulf of Mannar region, Tamil Nadu.</title>
        <authorList>
            <person name="Pk S."/>
            <person name="Ch S."/>
            <person name="Ch V.R."/>
        </authorList>
    </citation>
    <scope>NUCLEOTIDE SEQUENCE [LARGE SCALE GENOMIC DNA]</scope>
    <source>
        <strain evidence="14 15">JC819</strain>
    </source>
</reference>
<evidence type="ECO:0000256" key="3">
    <source>
        <dbReference type="ARBA" id="ARBA00007931"/>
    </source>
</evidence>
<keyword evidence="6" id="KW-0378">Hydrolase</keyword>
<feature type="compositionally biased region" description="Basic and acidic residues" evidence="11">
    <location>
        <begin position="109"/>
        <end position="122"/>
    </location>
</feature>
<keyword evidence="10 12" id="KW-0472">Membrane</keyword>
<dbReference type="CDD" id="cd06163">
    <property type="entry name" value="S2P-M50_PDZ_RseP-like"/>
    <property type="match status" value="2"/>
</dbReference>
<evidence type="ECO:0000256" key="11">
    <source>
        <dbReference type="SAM" id="MobiDB-lite"/>
    </source>
</evidence>
<evidence type="ECO:0000256" key="1">
    <source>
        <dbReference type="ARBA" id="ARBA00001947"/>
    </source>
</evidence>
<keyword evidence="7" id="KW-0862">Zinc</keyword>
<organism evidence="14 15">
    <name type="scientific">Roseiconus lacunae</name>
    <dbReference type="NCBI Taxonomy" id="2605694"/>
    <lineage>
        <taxon>Bacteria</taxon>
        <taxon>Pseudomonadati</taxon>
        <taxon>Planctomycetota</taxon>
        <taxon>Planctomycetia</taxon>
        <taxon>Pirellulales</taxon>
        <taxon>Pirellulaceae</taxon>
        <taxon>Roseiconus</taxon>
    </lineage>
</organism>
<dbReference type="PANTHER" id="PTHR42837">
    <property type="entry name" value="REGULATOR OF SIGMA-E PROTEASE RSEP"/>
    <property type="match status" value="1"/>
</dbReference>
<dbReference type="Gene3D" id="2.30.42.10">
    <property type="match status" value="2"/>
</dbReference>
<feature type="transmembrane region" description="Helical" evidence="12">
    <location>
        <begin position="20"/>
        <end position="40"/>
    </location>
</feature>
<keyword evidence="9" id="KW-0482">Metalloprotease</keyword>
<evidence type="ECO:0000256" key="9">
    <source>
        <dbReference type="ARBA" id="ARBA00023049"/>
    </source>
</evidence>
<evidence type="ECO:0000256" key="6">
    <source>
        <dbReference type="ARBA" id="ARBA00022801"/>
    </source>
</evidence>
<dbReference type="PANTHER" id="PTHR42837:SF2">
    <property type="entry name" value="MEMBRANE METALLOPROTEASE ARASP2, CHLOROPLASTIC-RELATED"/>
    <property type="match status" value="1"/>
</dbReference>
<evidence type="ECO:0000256" key="2">
    <source>
        <dbReference type="ARBA" id="ARBA00004141"/>
    </source>
</evidence>
<dbReference type="PROSITE" id="PS50106">
    <property type="entry name" value="PDZ"/>
    <property type="match status" value="1"/>
</dbReference>
<dbReference type="InterPro" id="IPR004387">
    <property type="entry name" value="Pept_M50_Zn"/>
</dbReference>
<dbReference type="InterPro" id="IPR036034">
    <property type="entry name" value="PDZ_sf"/>
</dbReference>
<protein>
    <submittedName>
        <fullName evidence="14">Site-2 protease family protein</fullName>
    </submittedName>
</protein>
<dbReference type="Pfam" id="PF17820">
    <property type="entry name" value="PDZ_6"/>
    <property type="match status" value="1"/>
</dbReference>
<evidence type="ECO:0000256" key="4">
    <source>
        <dbReference type="ARBA" id="ARBA00022670"/>
    </source>
</evidence>
<feature type="transmembrane region" description="Helical" evidence="12">
    <location>
        <begin position="687"/>
        <end position="706"/>
    </location>
</feature>
<evidence type="ECO:0000256" key="12">
    <source>
        <dbReference type="SAM" id="Phobius"/>
    </source>
</evidence>
<evidence type="ECO:0000256" key="7">
    <source>
        <dbReference type="ARBA" id="ARBA00022833"/>
    </source>
</evidence>
<evidence type="ECO:0000313" key="14">
    <source>
        <dbReference type="EMBL" id="MDM4018378.1"/>
    </source>
</evidence>
<comment type="cofactor">
    <cofactor evidence="1">
        <name>Zn(2+)</name>
        <dbReference type="ChEBI" id="CHEBI:29105"/>
    </cofactor>
</comment>
<dbReference type="Pfam" id="PF02163">
    <property type="entry name" value="Peptidase_M50"/>
    <property type="match status" value="1"/>
</dbReference>
<dbReference type="SUPFAM" id="SSF50156">
    <property type="entry name" value="PDZ domain-like"/>
    <property type="match status" value="2"/>
</dbReference>
<name>A0ABT7PPG1_9BACT</name>
<dbReference type="InterPro" id="IPR008915">
    <property type="entry name" value="Peptidase_M50"/>
</dbReference>
<dbReference type="Proteomes" id="UP001239462">
    <property type="component" value="Unassembled WGS sequence"/>
</dbReference>
<comment type="similarity">
    <text evidence="3">Belongs to the peptidase M50B family.</text>
</comment>
<keyword evidence="15" id="KW-1185">Reference proteome</keyword>
<feature type="region of interest" description="Disordered" evidence="11">
    <location>
        <begin position="109"/>
        <end position="147"/>
    </location>
</feature>
<dbReference type="InterPro" id="IPR001478">
    <property type="entry name" value="PDZ"/>
</dbReference>
<dbReference type="GO" id="GO:0008233">
    <property type="term" value="F:peptidase activity"/>
    <property type="evidence" value="ECO:0007669"/>
    <property type="project" value="UniProtKB-KW"/>
</dbReference>
<dbReference type="EMBL" id="JASZZN010000021">
    <property type="protein sequence ID" value="MDM4018378.1"/>
    <property type="molecule type" value="Genomic_DNA"/>
</dbReference>
<dbReference type="InterPro" id="IPR041489">
    <property type="entry name" value="PDZ_6"/>
</dbReference>
<keyword evidence="5 12" id="KW-0812">Transmembrane</keyword>
<gene>
    <name evidence="14" type="ORF">QTN89_23200</name>
</gene>
<keyword evidence="4 14" id="KW-0645">Protease</keyword>
<dbReference type="RefSeq" id="WP_230773674.1">
    <property type="nucleotide sequence ID" value="NZ_JAJMQV010000033.1"/>
</dbReference>
<feature type="transmembrane region" description="Helical" evidence="12">
    <location>
        <begin position="158"/>
        <end position="182"/>
    </location>
</feature>
<sequence>MLTDLLLVFAEAEPSMLEAIWAQTLLWTRVVVGIGLVIFVHELGHFVAAKTFGVKCEKFYVGFDPPLKIGPIKLPSALAKFRYGETEYGIGVIPLGGYVKMLGQDDDPRKLKQESERAKQLEESDEDPVDEDADEQELERSDDFDPRSLPAKPVWQRMIIMSAGVFMNVITGVMFAAAAFFYGVPYTPTIVGSVAPGGPAWQADLQPGGKVVSVAGVSDDLMRFRDMQMEVLHSGLEDSEQSLPVTLKYGDENREMNLPMMSIPGKENHRLIGVIMAHRPMINEKEIGVPKSVAAEVLSEKDKGATIVSFNGTAIDHEADVPSLPLLDFMYSNPDKPIELVLKRTDGSEHTVTLPAQYGQWVGIRVKPGPITALVDGGPAEKAGMQVGDQIVAVEGLEQLNIGALLLRLSEETDVNLTVKRGDSEQTLTITPDDSLQTSDPLDLVRHVAAMNAYGFAFEVSSVIASFDQSLKVDGDLPQPGDVLKEIVLVAENDFPAEFKEEPYSTLVNELSKPWKFSNQSTSWSFFESIQALPAGTKFRLRCARGESQKIIESTIQVAADTEQVRFSRGLALQPYKSIRIADSFGEAVSLGLRESKHRLGDVLRFLKMAFTGRVSANMVGGPIRIFQAAGIEAERGIAIQLLFLTMLSMNLAILNFLPIPVLDGGHMLFLLYEAVRGRRVDEEIEFKLTLAGGLMLLTLMVFVFFNDIVNISM</sequence>
<evidence type="ECO:0000256" key="8">
    <source>
        <dbReference type="ARBA" id="ARBA00022989"/>
    </source>
</evidence>
<evidence type="ECO:0000313" key="15">
    <source>
        <dbReference type="Proteomes" id="UP001239462"/>
    </source>
</evidence>
<evidence type="ECO:0000259" key="13">
    <source>
        <dbReference type="PROSITE" id="PS50106"/>
    </source>
</evidence>
<evidence type="ECO:0000256" key="10">
    <source>
        <dbReference type="ARBA" id="ARBA00023136"/>
    </source>
</evidence>
<evidence type="ECO:0000256" key="5">
    <source>
        <dbReference type="ARBA" id="ARBA00022692"/>
    </source>
</evidence>
<dbReference type="SMART" id="SM00228">
    <property type="entry name" value="PDZ"/>
    <property type="match status" value="2"/>
</dbReference>
<feature type="domain" description="PDZ" evidence="13">
    <location>
        <begin position="351"/>
        <end position="434"/>
    </location>
</feature>
<accession>A0ABT7PPG1</accession>
<feature type="compositionally biased region" description="Acidic residues" evidence="11">
    <location>
        <begin position="123"/>
        <end position="137"/>
    </location>
</feature>
<dbReference type="GO" id="GO:0006508">
    <property type="term" value="P:proteolysis"/>
    <property type="evidence" value="ECO:0007669"/>
    <property type="project" value="UniProtKB-KW"/>
</dbReference>
<comment type="subcellular location">
    <subcellularLocation>
        <location evidence="2">Membrane</location>
        <topology evidence="2">Multi-pass membrane protein</topology>
    </subcellularLocation>
</comment>